<accession>A0A9D2THQ3</accession>
<feature type="region of interest" description="Disordered" evidence="1">
    <location>
        <begin position="159"/>
        <end position="179"/>
    </location>
</feature>
<dbReference type="InterPro" id="IPR014718">
    <property type="entry name" value="GH-type_carb-bd"/>
</dbReference>
<feature type="domain" description="Glycosyl hydrolase family 92" evidence="2">
    <location>
        <begin position="429"/>
        <end position="941"/>
    </location>
</feature>
<proteinExistence type="predicted"/>
<gene>
    <name evidence="4" type="ORF">H9932_06200</name>
</gene>
<reference evidence="4" key="1">
    <citation type="journal article" date="2021" name="PeerJ">
        <title>Extensive microbial diversity within the chicken gut microbiome revealed by metagenomics and culture.</title>
        <authorList>
            <person name="Gilroy R."/>
            <person name="Ravi A."/>
            <person name="Getino M."/>
            <person name="Pursley I."/>
            <person name="Horton D.L."/>
            <person name="Alikhan N.F."/>
            <person name="Baker D."/>
            <person name="Gharbi K."/>
            <person name="Hall N."/>
            <person name="Watson M."/>
            <person name="Adriaenssens E.M."/>
            <person name="Foster-Nyarko E."/>
            <person name="Jarju S."/>
            <person name="Secka A."/>
            <person name="Antonio M."/>
            <person name="Oren A."/>
            <person name="Chaudhuri R.R."/>
            <person name="La Ragione R."/>
            <person name="Hildebrand F."/>
            <person name="Pallen M.J."/>
        </authorList>
    </citation>
    <scope>NUCLEOTIDE SEQUENCE</scope>
    <source>
        <strain evidence="4">CHK130-7132</strain>
    </source>
</reference>
<dbReference type="EMBL" id="DWWC01000114">
    <property type="protein sequence ID" value="HJC69253.1"/>
    <property type="molecule type" value="Genomic_DNA"/>
</dbReference>
<dbReference type="InterPro" id="IPR012939">
    <property type="entry name" value="Glyco_hydro_92"/>
</dbReference>
<name>A0A9D2THQ3_9MICO</name>
<evidence type="ECO:0000259" key="2">
    <source>
        <dbReference type="Pfam" id="PF07971"/>
    </source>
</evidence>
<dbReference type="GO" id="GO:0000224">
    <property type="term" value="F:peptide-N4-(N-acetyl-beta-glucosaminyl)asparagine amidase activity"/>
    <property type="evidence" value="ECO:0007669"/>
    <property type="project" value="TreeGrafter"/>
</dbReference>
<dbReference type="NCBIfam" id="TIGR01180">
    <property type="entry name" value="aman2_put"/>
    <property type="match status" value="1"/>
</dbReference>
<dbReference type="InterPro" id="IPR050883">
    <property type="entry name" value="PNGase"/>
</dbReference>
<dbReference type="InterPro" id="IPR008928">
    <property type="entry name" value="6-hairpin_glycosidase_sf"/>
</dbReference>
<keyword evidence="4" id="KW-0326">Glycosidase</keyword>
<dbReference type="Pfam" id="PF17678">
    <property type="entry name" value="Glyco_hydro_92N"/>
    <property type="match status" value="1"/>
</dbReference>
<protein>
    <submittedName>
        <fullName evidence="4">GH92 family glycosyl hydrolase</fullName>
        <ecNumber evidence="4">3.2.1.-</ecNumber>
    </submittedName>
</protein>
<feature type="region of interest" description="Disordered" evidence="1">
    <location>
        <begin position="1"/>
        <end position="31"/>
    </location>
</feature>
<organism evidence="4 5">
    <name type="scientific">Candidatus Brachybacterium intestinipullorum</name>
    <dbReference type="NCBI Taxonomy" id="2838512"/>
    <lineage>
        <taxon>Bacteria</taxon>
        <taxon>Bacillati</taxon>
        <taxon>Actinomycetota</taxon>
        <taxon>Actinomycetes</taxon>
        <taxon>Micrococcales</taxon>
        <taxon>Dermabacteraceae</taxon>
        <taxon>Brachybacterium</taxon>
    </lineage>
</organism>
<feature type="domain" description="Glycosyl hydrolase family 92 N-terminal" evidence="3">
    <location>
        <begin position="202"/>
        <end position="395"/>
    </location>
</feature>
<sequence length="1086" mass="117474">MILTPDQAPVGSPHRREVAADPASSAARDAGPSAVRYAGAAGERAEQALPAAALPGGLLGRTIAPGEVLRWFVRPALDEAQTWGATHVALDLVLEDGTRLSTLEPRDQHGSLATARGLGEAKILVADQWNDVQVGLEALVGRTIAEVLVVLDAPEDPEAHLLEDPSDEPGEAAPTEPLHGWIDGVSLAEAPADPPLEDPVAWVDTRRGTHSVHEFSRGNTLPITALPNGFAKFTPATDARTRRWIYQYHRTHLQGLSLTHQPSPWMGDRHQLVMMPLLGEAPDASPAARERAFTHAAETARPDLYAVQLEGGIGMRLAPTDHGAICEITLPAEDGPGHLLLEGVDAHCRLDAAGAVFDGRVEGWIDASPAEGYDRADGATRMFVLAEVDPAPVGVSRAAGDSGGSVLSFAPGTHAVTVRLVTSLLGQEQARRTFALELAGRRLDEVREEAHALWMRRLQVIEAPGATPAQRRTLCGNLYRLNLYPSSHWENRGTAEVVEPVHASPVLPTRGQATDTRTDAQAVPGTMYVDHGFWDTYRTAWPAYALLYPELAAELADGFVQQYREGGWIARWSSPGHADCMTGTSSDIAFADLQVKGVQLPDPEAAYEAALRNATVAPPLPEVGRKGGETAVFRGWVATDSGVGETVSWSLEAHINDAGIAAQAALLAERAEAAGDAQRAERLRGESAYLAARSANYALLFDPETEFFRGRRSDGAFDVPAEEFDPLEWGGDFTETNGWTFAFHAPHDPEGLAGLQGGRDMLRGRLEQYLDTPERADRRGTYDTTIHEMVEARAVRMGQFGFSNQPAHHLPFLFHHVGAPEEASRIVREVHRRLFVGEQIGQGYPGDEDNGEMSAWWLLTALGLYPLQLATGRYHLVAPLFETVHVKPLGREGFTVTARAEGGAPPGTEDLCITGMRVRGEAHEDSWIDHTQLHGEIEVELAAAPSGWGGIPPSPTAPGERPQPLRDLFAADPADPLLDDDARTELALDTASAVIDLPELGEPMQARFLTLTSAQTTGGDPIAWRLEGSENGESWTVLDARSAQRFEWRRQTRPFEIASPRPCTRHRLVVTTSEGPLRLAELELLA</sequence>
<dbReference type="GO" id="GO:0005829">
    <property type="term" value="C:cytosol"/>
    <property type="evidence" value="ECO:0007669"/>
    <property type="project" value="TreeGrafter"/>
</dbReference>
<dbReference type="Gene3D" id="3.30.2080.10">
    <property type="entry name" value="GH92 mannosidase domain"/>
    <property type="match status" value="1"/>
</dbReference>
<dbReference type="GO" id="GO:0005975">
    <property type="term" value="P:carbohydrate metabolic process"/>
    <property type="evidence" value="ECO:0007669"/>
    <property type="project" value="InterPro"/>
</dbReference>
<dbReference type="EC" id="3.2.1.-" evidence="4"/>
<dbReference type="SUPFAM" id="SSF48208">
    <property type="entry name" value="Six-hairpin glycosidases"/>
    <property type="match status" value="1"/>
</dbReference>
<dbReference type="Gene3D" id="1.20.1050.60">
    <property type="entry name" value="alpha-1,2-mannosidase"/>
    <property type="match status" value="1"/>
</dbReference>
<dbReference type="GO" id="GO:0030246">
    <property type="term" value="F:carbohydrate binding"/>
    <property type="evidence" value="ECO:0007669"/>
    <property type="project" value="InterPro"/>
</dbReference>
<evidence type="ECO:0000259" key="3">
    <source>
        <dbReference type="Pfam" id="PF17678"/>
    </source>
</evidence>
<dbReference type="Pfam" id="PF07971">
    <property type="entry name" value="Glyco_hydro_92"/>
    <property type="match status" value="1"/>
</dbReference>
<dbReference type="PANTHER" id="PTHR12143">
    <property type="entry name" value="PEPTIDE N-GLYCANASE PNGASE -RELATED"/>
    <property type="match status" value="1"/>
</dbReference>
<evidence type="ECO:0000256" key="1">
    <source>
        <dbReference type="SAM" id="MobiDB-lite"/>
    </source>
</evidence>
<reference evidence="4" key="2">
    <citation type="submission" date="2021-04" db="EMBL/GenBank/DDBJ databases">
        <authorList>
            <person name="Gilroy R."/>
        </authorList>
    </citation>
    <scope>NUCLEOTIDE SEQUENCE</scope>
    <source>
        <strain evidence="4">CHK130-7132</strain>
    </source>
</reference>
<dbReference type="InterPro" id="IPR041371">
    <property type="entry name" value="GH92_N"/>
</dbReference>
<dbReference type="Gene3D" id="1.20.1610.10">
    <property type="entry name" value="alpha-1,2-mannosidases domains"/>
    <property type="match status" value="1"/>
</dbReference>
<dbReference type="InterPro" id="IPR005887">
    <property type="entry name" value="GH92_a_mannosidase_put"/>
</dbReference>
<evidence type="ECO:0000313" key="5">
    <source>
        <dbReference type="Proteomes" id="UP000823854"/>
    </source>
</evidence>
<comment type="caution">
    <text evidence="4">The sequence shown here is derived from an EMBL/GenBank/DDBJ whole genome shotgun (WGS) entry which is preliminary data.</text>
</comment>
<dbReference type="AlphaFoldDB" id="A0A9D2THQ3"/>
<keyword evidence="4" id="KW-0378">Hydrolase</keyword>
<dbReference type="PANTHER" id="PTHR12143:SF43">
    <property type="entry name" value="PUTATIVE-RELATED"/>
    <property type="match status" value="1"/>
</dbReference>
<dbReference type="Gene3D" id="2.70.98.10">
    <property type="match status" value="1"/>
</dbReference>
<dbReference type="GO" id="GO:0016798">
    <property type="term" value="F:hydrolase activity, acting on glycosyl bonds"/>
    <property type="evidence" value="ECO:0007669"/>
    <property type="project" value="UniProtKB-KW"/>
</dbReference>
<evidence type="ECO:0000313" key="4">
    <source>
        <dbReference type="EMBL" id="HJC69253.1"/>
    </source>
</evidence>
<dbReference type="Proteomes" id="UP000823854">
    <property type="component" value="Unassembled WGS sequence"/>
</dbReference>
<dbReference type="GO" id="GO:0006516">
    <property type="term" value="P:glycoprotein catabolic process"/>
    <property type="evidence" value="ECO:0007669"/>
    <property type="project" value="TreeGrafter"/>
</dbReference>
<feature type="compositionally biased region" description="Low complexity" evidence="1">
    <location>
        <begin position="20"/>
        <end position="31"/>
    </location>
</feature>